<feature type="region of interest" description="Disordered" evidence="1">
    <location>
        <begin position="183"/>
        <end position="204"/>
    </location>
</feature>
<name>A0ABR3J0I0_9AGAR</name>
<feature type="region of interest" description="Disordered" evidence="1">
    <location>
        <begin position="107"/>
        <end position="138"/>
    </location>
</feature>
<protein>
    <submittedName>
        <fullName evidence="2">Uncharacterized protein</fullName>
    </submittedName>
</protein>
<gene>
    <name evidence="2" type="ORF">HGRIS_009228</name>
</gene>
<accession>A0ABR3J0I0</accession>
<sequence length="351" mass="40219">MAPPDAPHLVIKDTVGRNITFMSPALVEISKAKLSLDKIPEGAEEHFYYAFTSRVLSWLANTTASLPRVRIINKPNSSDPVPALIQPAWLDLNPQAKLTVQTYKYSSEEANAEDETQIAHADEDSDSDADPFDDEDEEFSEYVDGAYEPPSIPTIDIPSPIKIPKRKHRFPQRGALDNLFESPQITTPAAKPDPKPAKVEGKKRTMKTKFRVPDFITILYSMDPVTGFWGHRPVLSIENKRDRLSDKQYADLNRQVRKQARYMFKQFPELQTEIISTLSLVGGKFKWCDWKWDSGPRIQGSTEVQDLFVEYRVDGPDGTKFVYDDFAEDFKRMWKAFARRHHLQCNSFFQV</sequence>
<dbReference type="Proteomes" id="UP001556367">
    <property type="component" value="Unassembled WGS sequence"/>
</dbReference>
<keyword evidence="3" id="KW-1185">Reference proteome</keyword>
<evidence type="ECO:0000256" key="1">
    <source>
        <dbReference type="SAM" id="MobiDB-lite"/>
    </source>
</evidence>
<feature type="compositionally biased region" description="Acidic residues" evidence="1">
    <location>
        <begin position="123"/>
        <end position="138"/>
    </location>
</feature>
<comment type="caution">
    <text evidence="2">The sequence shown here is derived from an EMBL/GenBank/DDBJ whole genome shotgun (WGS) entry which is preliminary data.</text>
</comment>
<proteinExistence type="predicted"/>
<organism evidence="2 3">
    <name type="scientific">Hohenbuehelia grisea</name>
    <dbReference type="NCBI Taxonomy" id="104357"/>
    <lineage>
        <taxon>Eukaryota</taxon>
        <taxon>Fungi</taxon>
        <taxon>Dikarya</taxon>
        <taxon>Basidiomycota</taxon>
        <taxon>Agaricomycotina</taxon>
        <taxon>Agaricomycetes</taxon>
        <taxon>Agaricomycetidae</taxon>
        <taxon>Agaricales</taxon>
        <taxon>Pleurotineae</taxon>
        <taxon>Pleurotaceae</taxon>
        <taxon>Hohenbuehelia</taxon>
    </lineage>
</organism>
<evidence type="ECO:0000313" key="3">
    <source>
        <dbReference type="Proteomes" id="UP001556367"/>
    </source>
</evidence>
<evidence type="ECO:0000313" key="2">
    <source>
        <dbReference type="EMBL" id="KAL0949147.1"/>
    </source>
</evidence>
<reference evidence="3" key="1">
    <citation type="submission" date="2024-06" db="EMBL/GenBank/DDBJ databases">
        <title>Multi-omics analyses provide insights into the biosynthesis of the anticancer antibiotic pleurotin in Hohenbuehelia grisea.</title>
        <authorList>
            <person name="Weaver J.A."/>
            <person name="Alberti F."/>
        </authorList>
    </citation>
    <scope>NUCLEOTIDE SEQUENCE [LARGE SCALE GENOMIC DNA]</scope>
    <source>
        <strain evidence="3">T-177</strain>
    </source>
</reference>
<dbReference type="EMBL" id="JASNQZ010000012">
    <property type="protein sequence ID" value="KAL0949147.1"/>
    <property type="molecule type" value="Genomic_DNA"/>
</dbReference>
<feature type="compositionally biased region" description="Basic and acidic residues" evidence="1">
    <location>
        <begin position="192"/>
        <end position="203"/>
    </location>
</feature>